<name>A0A368KRC7_9BACT</name>
<sequence>MLTSPADEVRSRNVEQIRRHATDLFNQQCWCWGRDVLRPEGNWLQELGFEKLKPPADRKDCSSSVYQLSLSGGRCVVLRGFGAYFGDRKLGGVFLSRNKFEPRYLSQSKLEHPPWSDSDLPESQPITETNRESYTMLTRCLIDWIADYEMEVLSRLGLPYREMTLIPWDTRKRNVIPAEHFASSWRELSSQIAENEEILN</sequence>
<proteinExistence type="predicted"/>
<dbReference type="Proteomes" id="UP000253562">
    <property type="component" value="Unassembled WGS sequence"/>
</dbReference>
<dbReference type="AlphaFoldDB" id="A0A368KRC7"/>
<dbReference type="EMBL" id="QPEX01000037">
    <property type="protein sequence ID" value="RCS43981.1"/>
    <property type="molecule type" value="Genomic_DNA"/>
</dbReference>
<accession>A0A368KRC7</accession>
<organism evidence="1 2">
    <name type="scientific">Bremerella cremea</name>
    <dbReference type="NCBI Taxonomy" id="1031537"/>
    <lineage>
        <taxon>Bacteria</taxon>
        <taxon>Pseudomonadati</taxon>
        <taxon>Planctomycetota</taxon>
        <taxon>Planctomycetia</taxon>
        <taxon>Pirellulales</taxon>
        <taxon>Pirellulaceae</taxon>
        <taxon>Bremerella</taxon>
    </lineage>
</organism>
<evidence type="ECO:0000313" key="1">
    <source>
        <dbReference type="EMBL" id="RCS43981.1"/>
    </source>
</evidence>
<comment type="caution">
    <text evidence="1">The sequence shown here is derived from an EMBL/GenBank/DDBJ whole genome shotgun (WGS) entry which is preliminary data.</text>
</comment>
<dbReference type="OrthoDB" id="121648at2"/>
<protein>
    <submittedName>
        <fullName evidence="1">Uncharacterized protein</fullName>
    </submittedName>
</protein>
<gene>
    <name evidence="1" type="ORF">DTL42_18535</name>
</gene>
<reference evidence="1 2" key="1">
    <citation type="submission" date="2018-07" db="EMBL/GenBank/DDBJ databases">
        <title>Comparative genomes isolates from brazilian mangrove.</title>
        <authorList>
            <person name="De Araujo J.E."/>
            <person name="Taketani R.G."/>
            <person name="Silva M.C.P."/>
            <person name="Lourenco M.V."/>
            <person name="Oliveira V.M."/>
            <person name="Andreote F.D."/>
        </authorList>
    </citation>
    <scope>NUCLEOTIDE SEQUENCE [LARGE SCALE GENOMIC DNA]</scope>
    <source>
        <strain evidence="1 2">HEX PRIS-MGV</strain>
    </source>
</reference>
<dbReference type="RefSeq" id="WP_114370742.1">
    <property type="nucleotide sequence ID" value="NZ_QPEX01000037.1"/>
</dbReference>
<evidence type="ECO:0000313" key="2">
    <source>
        <dbReference type="Proteomes" id="UP000253562"/>
    </source>
</evidence>